<evidence type="ECO:0000256" key="2">
    <source>
        <dbReference type="SAM" id="Phobius"/>
    </source>
</evidence>
<feature type="region of interest" description="Disordered" evidence="1">
    <location>
        <begin position="53"/>
        <end position="77"/>
    </location>
</feature>
<feature type="transmembrane region" description="Helical" evidence="2">
    <location>
        <begin position="7"/>
        <end position="24"/>
    </location>
</feature>
<evidence type="ECO:0000313" key="3">
    <source>
        <dbReference type="EMBL" id="OZM56504.1"/>
    </source>
</evidence>
<keyword evidence="2" id="KW-0472">Membrane</keyword>
<reference evidence="3 4" key="2">
    <citation type="submission" date="2017-09" db="EMBL/GenBank/DDBJ databases">
        <title>Bacillus patelloidae sp. nov., isolated from the intestinal tract of a marine limpet.</title>
        <authorList>
            <person name="Liu R."/>
            <person name="Dong C."/>
            <person name="Shao Z."/>
        </authorList>
    </citation>
    <scope>NUCLEOTIDE SEQUENCE [LARGE SCALE GENOMIC DNA]</scope>
    <source>
        <strain evidence="3 4">SA5d-4</strain>
    </source>
</reference>
<proteinExistence type="predicted"/>
<sequence>MRLIGKLIKLTFLTVLCYGAIIVYEDFQHLLWPAIDRQEDIISNDYDITLINEPTGPHNESHTNPKQNSLKPDSDVKYSPSESEIKKRYSAAFEELYSQVNNKVTELMQAAYKEYMQKKERGEDISYLYFFTKYNRAAKNLEEATDEAFYSIYDSFVDELNTYGYDTEIANNYKSTYENKKSSIRTSIMKEAAKKF</sequence>
<evidence type="ECO:0000313" key="4">
    <source>
        <dbReference type="Proteomes" id="UP000217083"/>
    </source>
</evidence>
<dbReference type="AlphaFoldDB" id="A0A263BS28"/>
<dbReference type="EMBL" id="NPIA01000006">
    <property type="protein sequence ID" value="OZM56504.1"/>
    <property type="molecule type" value="Genomic_DNA"/>
</dbReference>
<organism evidence="3 4">
    <name type="scientific">Lottiidibacillus patelloidae</name>
    <dbReference type="NCBI Taxonomy" id="2670334"/>
    <lineage>
        <taxon>Bacteria</taxon>
        <taxon>Bacillati</taxon>
        <taxon>Bacillota</taxon>
        <taxon>Bacilli</taxon>
        <taxon>Bacillales</taxon>
        <taxon>Bacillaceae</taxon>
        <taxon>Lottiidibacillus</taxon>
    </lineage>
</organism>
<gene>
    <name evidence="3" type="ORF">CIB95_12080</name>
</gene>
<dbReference type="RefSeq" id="WP_094925520.1">
    <property type="nucleotide sequence ID" value="NZ_NPIA01000006.1"/>
</dbReference>
<dbReference type="Proteomes" id="UP000217083">
    <property type="component" value="Unassembled WGS sequence"/>
</dbReference>
<keyword evidence="2" id="KW-0812">Transmembrane</keyword>
<keyword evidence="4" id="KW-1185">Reference proteome</keyword>
<comment type="caution">
    <text evidence="3">The sequence shown here is derived from an EMBL/GenBank/DDBJ whole genome shotgun (WGS) entry which is preliminary data.</text>
</comment>
<keyword evidence="2" id="KW-1133">Transmembrane helix</keyword>
<protein>
    <submittedName>
        <fullName evidence="3">Uncharacterized protein</fullName>
    </submittedName>
</protein>
<accession>A0A263BS28</accession>
<feature type="compositionally biased region" description="Polar residues" evidence="1">
    <location>
        <begin position="62"/>
        <end position="71"/>
    </location>
</feature>
<name>A0A263BS28_9BACI</name>
<evidence type="ECO:0000256" key="1">
    <source>
        <dbReference type="SAM" id="MobiDB-lite"/>
    </source>
</evidence>
<reference evidence="4" key="1">
    <citation type="submission" date="2017-08" db="EMBL/GenBank/DDBJ databases">
        <authorList>
            <person name="Huang Z."/>
        </authorList>
    </citation>
    <scope>NUCLEOTIDE SEQUENCE [LARGE SCALE GENOMIC DNA]</scope>
    <source>
        <strain evidence="4">SA5d-4</strain>
    </source>
</reference>